<protein>
    <submittedName>
        <fullName evidence="2">Uncharacterized protein</fullName>
    </submittedName>
</protein>
<dbReference type="EMBL" id="AUYC01000002">
    <property type="protein sequence ID" value="KZN68314.1"/>
    <property type="molecule type" value="Genomic_DNA"/>
</dbReference>
<gene>
    <name evidence="2" type="ORF">N473_07775</name>
</gene>
<dbReference type="PATRIC" id="fig|1365248.3.peg.227"/>
<dbReference type="AlphaFoldDB" id="A0A162CI17"/>
<accession>A0A162CI17</accession>
<proteinExistence type="predicted"/>
<evidence type="ECO:0000256" key="1">
    <source>
        <dbReference type="SAM" id="Coils"/>
    </source>
</evidence>
<sequence>MQPMPADIKVNESLQNYAIRKAREVAALEQENKQLIDNCDHWESKATELANDVATFFNTNIGEHSNVNCPVENAIDAVHMRMGQKPETIKYQCSKCTEQYDVDVFAHKSPNIGIECQCGASMVPIN</sequence>
<comment type="caution">
    <text evidence="2">The sequence shown here is derived from an EMBL/GenBank/DDBJ whole genome shotgun (WGS) entry which is preliminary data.</text>
</comment>
<evidence type="ECO:0000313" key="3">
    <source>
        <dbReference type="Proteomes" id="UP000076486"/>
    </source>
</evidence>
<evidence type="ECO:0000313" key="2">
    <source>
        <dbReference type="EMBL" id="KZN68314.1"/>
    </source>
</evidence>
<keyword evidence="1" id="KW-0175">Coiled coil</keyword>
<dbReference type="Proteomes" id="UP000076486">
    <property type="component" value="Unassembled WGS sequence"/>
</dbReference>
<feature type="coiled-coil region" evidence="1">
    <location>
        <begin position="11"/>
        <end position="52"/>
    </location>
</feature>
<organism evidence="2 3">
    <name type="scientific">Pseudoalteromonas luteoviolacea CPMOR-1</name>
    <dbReference type="NCBI Taxonomy" id="1365248"/>
    <lineage>
        <taxon>Bacteria</taxon>
        <taxon>Pseudomonadati</taxon>
        <taxon>Pseudomonadota</taxon>
        <taxon>Gammaproteobacteria</taxon>
        <taxon>Alteromonadales</taxon>
        <taxon>Pseudoalteromonadaceae</taxon>
        <taxon>Pseudoalteromonas</taxon>
    </lineage>
</organism>
<name>A0A162CI17_9GAMM</name>
<dbReference type="RefSeq" id="WP_063366367.1">
    <property type="nucleotide sequence ID" value="NZ_AUYC01000002.1"/>
</dbReference>
<reference evidence="2 3" key="1">
    <citation type="submission" date="2013-07" db="EMBL/GenBank/DDBJ databases">
        <title>Comparative Genomic and Metabolomic Analysis of Twelve Strains of Pseudoalteromonas luteoviolacea.</title>
        <authorList>
            <person name="Vynne N.G."/>
            <person name="Mansson M."/>
            <person name="Gram L."/>
        </authorList>
    </citation>
    <scope>NUCLEOTIDE SEQUENCE [LARGE SCALE GENOMIC DNA]</scope>
    <source>
        <strain evidence="2 3">CPMOR-1</strain>
    </source>
</reference>